<dbReference type="InterPro" id="IPR020855">
    <property type="entry name" value="Ureohydrolase_Mn_BS"/>
</dbReference>
<dbReference type="PRINTS" id="PR00116">
    <property type="entry name" value="ARGINASE"/>
</dbReference>
<evidence type="ECO:0000256" key="1">
    <source>
        <dbReference type="ARBA" id="ARBA00005098"/>
    </source>
</evidence>
<evidence type="ECO:0000256" key="12">
    <source>
        <dbReference type="RuleBase" id="RU003684"/>
    </source>
</evidence>
<name>A0A564G1V0_9HYPH</name>
<evidence type="ECO:0000313" key="16">
    <source>
        <dbReference type="EMBL" id="VUF14094.1"/>
    </source>
</evidence>
<dbReference type="InterPro" id="IPR023696">
    <property type="entry name" value="Ureohydrolase_dom_sf"/>
</dbReference>
<dbReference type="Proteomes" id="UP001055303">
    <property type="component" value="Unassembled WGS sequence"/>
</dbReference>
<keyword evidence="5 10" id="KW-0479">Metal-binding</keyword>
<comment type="similarity">
    <text evidence="11 12">Belongs to the arginase family.</text>
</comment>
<dbReference type="GO" id="GO:0005737">
    <property type="term" value="C:cytoplasm"/>
    <property type="evidence" value="ECO:0007669"/>
    <property type="project" value="TreeGrafter"/>
</dbReference>
<feature type="binding site" evidence="10">
    <location>
        <position position="286"/>
    </location>
    <ligand>
        <name>Mn(2+)</name>
        <dbReference type="ChEBI" id="CHEBI:29035"/>
        <label>1</label>
    </ligand>
</feature>
<evidence type="ECO:0000256" key="2">
    <source>
        <dbReference type="ARBA" id="ARBA00012168"/>
    </source>
</evidence>
<evidence type="ECO:0000256" key="6">
    <source>
        <dbReference type="ARBA" id="ARBA00022801"/>
    </source>
</evidence>
<dbReference type="InterPro" id="IPR014033">
    <property type="entry name" value="Arginase"/>
</dbReference>
<keyword evidence="6 12" id="KW-0378">Hydrolase</keyword>
<feature type="region of interest" description="Disordered" evidence="14">
    <location>
        <begin position="40"/>
        <end position="63"/>
    </location>
</feature>
<dbReference type="FunFam" id="3.40.800.10:FF:000012">
    <property type="entry name" value="Arginase"/>
    <property type="match status" value="1"/>
</dbReference>
<dbReference type="PANTHER" id="PTHR43782:SF3">
    <property type="entry name" value="ARGINASE"/>
    <property type="match status" value="1"/>
</dbReference>
<dbReference type="EC" id="3.5.3.1" evidence="2 9"/>
<dbReference type="PROSITE" id="PS01053">
    <property type="entry name" value="ARGINASE_1"/>
    <property type="match status" value="1"/>
</dbReference>
<evidence type="ECO:0000313" key="17">
    <source>
        <dbReference type="Proteomes" id="UP000401717"/>
    </source>
</evidence>
<evidence type="ECO:0000313" key="15">
    <source>
        <dbReference type="EMBL" id="GJD57762.1"/>
    </source>
</evidence>
<feature type="binding site" evidence="10">
    <location>
        <position position="184"/>
    </location>
    <ligand>
        <name>Mn(2+)</name>
        <dbReference type="ChEBI" id="CHEBI:29035"/>
        <label>1</label>
    </ligand>
</feature>
<accession>A0A564G1V0</accession>
<dbReference type="GO" id="GO:0030145">
    <property type="term" value="F:manganese ion binding"/>
    <property type="evidence" value="ECO:0007669"/>
    <property type="project" value="TreeGrafter"/>
</dbReference>
<comment type="pathway">
    <text evidence="1">Nitrogen metabolism; urea cycle; L-ornithine and urea from L-arginine: step 1/1.</text>
</comment>
<protein>
    <recommendedName>
        <fullName evidence="3 9">Arginase</fullName>
        <ecNumber evidence="2 9">3.5.3.1</ecNumber>
    </recommendedName>
</protein>
<dbReference type="CDD" id="cd09989">
    <property type="entry name" value="Arginase"/>
    <property type="match status" value="1"/>
</dbReference>
<gene>
    <name evidence="16" type="primary">arcA_2</name>
    <name evidence="15" type="synonym">arcA_3</name>
    <name evidence="15" type="ORF">IFDJLNFL_3674</name>
    <name evidence="16" type="ORF">MTDSW087_03804</name>
</gene>
<feature type="compositionally biased region" description="Basic and acidic residues" evidence="14">
    <location>
        <begin position="50"/>
        <end position="59"/>
    </location>
</feature>
<dbReference type="GO" id="GO:0006525">
    <property type="term" value="P:arginine metabolic process"/>
    <property type="evidence" value="ECO:0007669"/>
    <property type="project" value="UniProtKB-KW"/>
</dbReference>
<dbReference type="GO" id="GO:0004053">
    <property type="term" value="F:arginase activity"/>
    <property type="evidence" value="ECO:0007669"/>
    <property type="project" value="UniProtKB-UniRule"/>
</dbReference>
<evidence type="ECO:0000256" key="8">
    <source>
        <dbReference type="ARBA" id="ARBA00047391"/>
    </source>
</evidence>
<reference evidence="16 17" key="1">
    <citation type="submission" date="2019-06" db="EMBL/GenBank/DDBJ databases">
        <authorList>
            <person name="Rodrigo-Torres L."/>
            <person name="Arahal R. D."/>
            <person name="Lucena T."/>
        </authorList>
    </citation>
    <scope>NUCLEOTIDE SEQUENCE [LARGE SCALE GENOMIC DNA]</scope>
    <source>
        <strain evidence="16 17">SW08-7</strain>
    </source>
</reference>
<dbReference type="NCBIfam" id="TIGR01229">
    <property type="entry name" value="rocF_arginase"/>
    <property type="match status" value="1"/>
</dbReference>
<evidence type="ECO:0000256" key="3">
    <source>
        <dbReference type="ARBA" id="ARBA00018123"/>
    </source>
</evidence>
<evidence type="ECO:0000256" key="7">
    <source>
        <dbReference type="ARBA" id="ARBA00023211"/>
    </source>
</evidence>
<dbReference type="EMBL" id="CABFVH010000027">
    <property type="protein sequence ID" value="VUF14094.1"/>
    <property type="molecule type" value="Genomic_DNA"/>
</dbReference>
<sequence length="375" mass="39705">MRQQPRIHRNARRRRRLCGQSLSHSPRARIPRVAFRSGLCYRPGSGPRPGPHEGSRDLEADGLPSRPIALIGAPIEVGTSEPGAVMGPAALRTAGLVRVLRDLGLAVEDLGDASPDGPAADRGLPAVAAWTRALAREVEAALGQGRLPLVAGGDHSLSLGTVEGAMRHCAAAGRPLFVLWLDAHADFNTPETSPSGNVHGMPLAALCGEPGFDGLFADPGRVPLDPARIHLFGLRSIDAGERALVGARRVAVTDMREIDEFGVVAPLRRILERVAAADGHLHVSFDVDFLDPGIAPGVGTTVPGGATFREAHLIMEMLHDSGLVRSLDVVELNPFLDERGRSARVLVELVASLFGRRILDRPAPAAAVPSGSDRR</sequence>
<keyword evidence="4 13" id="KW-0056">Arginine metabolism</keyword>
<proteinExistence type="inferred from homology"/>
<reference evidence="15" key="3">
    <citation type="submission" date="2021-08" db="EMBL/GenBank/DDBJ databases">
        <authorList>
            <person name="Tani A."/>
            <person name="Ola A."/>
            <person name="Ogura Y."/>
            <person name="Katsura K."/>
            <person name="Hayashi T."/>
        </authorList>
    </citation>
    <scope>NUCLEOTIDE SEQUENCE</scope>
    <source>
        <strain evidence="15">DSM 22415</strain>
    </source>
</reference>
<evidence type="ECO:0000256" key="11">
    <source>
        <dbReference type="PROSITE-ProRule" id="PRU00742"/>
    </source>
</evidence>
<dbReference type="PROSITE" id="PS51409">
    <property type="entry name" value="ARGINASE_2"/>
    <property type="match status" value="1"/>
</dbReference>
<evidence type="ECO:0000256" key="5">
    <source>
        <dbReference type="ARBA" id="ARBA00022723"/>
    </source>
</evidence>
<feature type="binding site" evidence="10">
    <location>
        <position position="155"/>
    </location>
    <ligand>
        <name>Mn(2+)</name>
        <dbReference type="ChEBI" id="CHEBI:29035"/>
        <label>1</label>
    </ligand>
</feature>
<feature type="binding site" evidence="10">
    <location>
        <position position="288"/>
    </location>
    <ligand>
        <name>Mn(2+)</name>
        <dbReference type="ChEBI" id="CHEBI:29035"/>
        <label>1</label>
    </ligand>
</feature>
<dbReference type="GO" id="GO:0000050">
    <property type="term" value="P:urea cycle"/>
    <property type="evidence" value="ECO:0007669"/>
    <property type="project" value="UniProtKB-UniPathway"/>
</dbReference>
<comment type="cofactor">
    <cofactor evidence="10 13">
        <name>Mn(2+)</name>
        <dbReference type="ChEBI" id="CHEBI:29035"/>
    </cofactor>
    <text evidence="10 13">Binds 2 manganese ions per subunit.</text>
</comment>
<feature type="binding site" evidence="10">
    <location>
        <position position="186"/>
    </location>
    <ligand>
        <name>Mn(2+)</name>
        <dbReference type="ChEBI" id="CHEBI:29035"/>
        <label>1</label>
    </ligand>
</feature>
<evidence type="ECO:0000256" key="13">
    <source>
        <dbReference type="RuleBase" id="RU361159"/>
    </source>
</evidence>
<dbReference type="PANTHER" id="PTHR43782">
    <property type="entry name" value="ARGINASE"/>
    <property type="match status" value="1"/>
</dbReference>
<dbReference type="UniPathway" id="UPA00158">
    <property type="reaction ID" value="UER00270"/>
</dbReference>
<evidence type="ECO:0000256" key="14">
    <source>
        <dbReference type="SAM" id="MobiDB-lite"/>
    </source>
</evidence>
<dbReference type="InterPro" id="IPR006035">
    <property type="entry name" value="Ureohydrolase"/>
</dbReference>
<comment type="catalytic activity">
    <reaction evidence="8 13">
        <text>L-arginine + H2O = urea + L-ornithine</text>
        <dbReference type="Rhea" id="RHEA:20569"/>
        <dbReference type="ChEBI" id="CHEBI:15377"/>
        <dbReference type="ChEBI" id="CHEBI:16199"/>
        <dbReference type="ChEBI" id="CHEBI:32682"/>
        <dbReference type="ChEBI" id="CHEBI:46911"/>
        <dbReference type="EC" id="3.5.3.1"/>
    </reaction>
</comment>
<dbReference type="AlphaFoldDB" id="A0A564G1V0"/>
<dbReference type="Gene3D" id="3.40.800.10">
    <property type="entry name" value="Ureohydrolase domain"/>
    <property type="match status" value="1"/>
</dbReference>
<dbReference type="SUPFAM" id="SSF52768">
    <property type="entry name" value="Arginase/deacetylase"/>
    <property type="match status" value="1"/>
</dbReference>
<reference evidence="15" key="2">
    <citation type="journal article" date="2021" name="Front. Microbiol.">
        <title>Comprehensive Comparative Genomics and Phenotyping of Methylobacterium Species.</title>
        <authorList>
            <person name="Alessa O."/>
            <person name="Ogura Y."/>
            <person name="Fujitani Y."/>
            <person name="Takami H."/>
            <person name="Hayashi T."/>
            <person name="Sahin N."/>
            <person name="Tani A."/>
        </authorList>
    </citation>
    <scope>NUCLEOTIDE SEQUENCE</scope>
    <source>
        <strain evidence="15">DSM 22415</strain>
    </source>
</reference>
<evidence type="ECO:0000256" key="4">
    <source>
        <dbReference type="ARBA" id="ARBA00022503"/>
    </source>
</evidence>
<dbReference type="EMBL" id="BPQI01000119">
    <property type="protein sequence ID" value="GJD57762.1"/>
    <property type="molecule type" value="Genomic_DNA"/>
</dbReference>
<evidence type="ECO:0000256" key="9">
    <source>
        <dbReference type="NCBIfam" id="TIGR01229"/>
    </source>
</evidence>
<dbReference type="Proteomes" id="UP000401717">
    <property type="component" value="Unassembled WGS sequence"/>
</dbReference>
<keyword evidence="18" id="KW-1185">Reference proteome</keyword>
<evidence type="ECO:0000313" key="18">
    <source>
        <dbReference type="Proteomes" id="UP001055303"/>
    </source>
</evidence>
<organism evidence="16 17">
    <name type="scientific">Methylobacterium dankookense</name>
    <dbReference type="NCBI Taxonomy" id="560405"/>
    <lineage>
        <taxon>Bacteria</taxon>
        <taxon>Pseudomonadati</taxon>
        <taxon>Pseudomonadota</taxon>
        <taxon>Alphaproteobacteria</taxon>
        <taxon>Hyphomicrobiales</taxon>
        <taxon>Methylobacteriaceae</taxon>
        <taxon>Methylobacterium</taxon>
    </lineage>
</organism>
<keyword evidence="7 10" id="KW-0464">Manganese</keyword>
<feature type="binding site" evidence="10">
    <location>
        <position position="182"/>
    </location>
    <ligand>
        <name>Mn(2+)</name>
        <dbReference type="ChEBI" id="CHEBI:29035"/>
        <label>1</label>
    </ligand>
</feature>
<evidence type="ECO:0000256" key="10">
    <source>
        <dbReference type="PIRSR" id="PIRSR036979-1"/>
    </source>
</evidence>
<dbReference type="Pfam" id="PF00491">
    <property type="entry name" value="Arginase"/>
    <property type="match status" value="1"/>
</dbReference>